<dbReference type="EMBL" id="JAFFHC010000001">
    <property type="protein sequence ID" value="KAK4682271.1"/>
    <property type="molecule type" value="Genomic_DNA"/>
</dbReference>
<keyword evidence="2" id="KW-1185">Reference proteome</keyword>
<dbReference type="Proteomes" id="UP001323617">
    <property type="component" value="Unassembled WGS sequence"/>
</dbReference>
<accession>A0ABR0IPZ9</accession>
<evidence type="ECO:0000313" key="2">
    <source>
        <dbReference type="Proteomes" id="UP001323617"/>
    </source>
</evidence>
<reference evidence="1 2" key="1">
    <citation type="journal article" date="2023" name="bioRxiv">
        <title>High-quality genome assemblies of four members of thePodospora anserinaspecies complex.</title>
        <authorList>
            <person name="Ament-Velasquez S.L."/>
            <person name="Vogan A.A."/>
            <person name="Wallerman O."/>
            <person name="Hartmann F."/>
            <person name="Gautier V."/>
            <person name="Silar P."/>
            <person name="Giraud T."/>
            <person name="Johannesson H."/>
        </authorList>
    </citation>
    <scope>NUCLEOTIDE SEQUENCE [LARGE SCALE GENOMIC DNA]</scope>
    <source>
        <strain evidence="1 2">CBS 124.78</strain>
    </source>
</reference>
<organism evidence="1 2">
    <name type="scientific">Podospora pseudoanserina</name>
    <dbReference type="NCBI Taxonomy" id="2609844"/>
    <lineage>
        <taxon>Eukaryota</taxon>
        <taxon>Fungi</taxon>
        <taxon>Dikarya</taxon>
        <taxon>Ascomycota</taxon>
        <taxon>Pezizomycotina</taxon>
        <taxon>Sordariomycetes</taxon>
        <taxon>Sordariomycetidae</taxon>
        <taxon>Sordariales</taxon>
        <taxon>Podosporaceae</taxon>
        <taxon>Podospora</taxon>
    </lineage>
</organism>
<dbReference type="GeneID" id="87960477"/>
<comment type="caution">
    <text evidence="1">The sequence shown here is derived from an EMBL/GenBank/DDBJ whole genome shotgun (WGS) entry which is preliminary data.</text>
</comment>
<protein>
    <submittedName>
        <fullName evidence="1">Uncharacterized protein</fullName>
    </submittedName>
</protein>
<evidence type="ECO:0000313" key="1">
    <source>
        <dbReference type="EMBL" id="KAK4682271.1"/>
    </source>
</evidence>
<gene>
    <name evidence="1" type="ORF">QC764_0017410</name>
</gene>
<name>A0ABR0IPZ9_9PEZI</name>
<sequence>MNEPKTRLITLKLVVSQAQRQGKQLIPRGWPTGPPVSATTATTLCFHSRSIISVLNTGPGPVGFFSGFPPPFTSSVAHTIDHFHFPLRPPSRKVTSEEEKRHKPGLSAKFTGQDWSLPALDPALAHTWPLSVQESSNPPEPTNVTASSRLNTFSHRTISRFFCGKSGDIRNFGSFKKNAPNTK</sequence>
<dbReference type="RefSeq" id="XP_062805741.1">
    <property type="nucleotide sequence ID" value="XM_062940007.1"/>
</dbReference>
<proteinExistence type="predicted"/>